<dbReference type="Proteomes" id="UP001235939">
    <property type="component" value="Chromosome 01"/>
</dbReference>
<dbReference type="EMBL" id="CP092863">
    <property type="protein sequence ID" value="UYV62254.1"/>
    <property type="molecule type" value="Genomic_DNA"/>
</dbReference>
<dbReference type="PANTHER" id="PTHR10993">
    <property type="entry name" value="OCTANOYLTRANSFERASE"/>
    <property type="match status" value="1"/>
</dbReference>
<evidence type="ECO:0000256" key="2">
    <source>
        <dbReference type="ARBA" id="ARBA00007907"/>
    </source>
</evidence>
<name>A0ABY6K0C4_9ARAC</name>
<gene>
    <name evidence="7" type="ORF">LAZ67_1008373</name>
</gene>
<keyword evidence="8" id="KW-1185">Reference proteome</keyword>
<dbReference type="InterPro" id="IPR004143">
    <property type="entry name" value="BPL_LPL_catalytic"/>
</dbReference>
<comment type="pathway">
    <text evidence="1 5">Protein modification; protein lipoylation via endogenous pathway; protein N(6)-(lipoyl)lysine from octanoyl-[acyl-carrier-protein]: step 1/2.</text>
</comment>
<dbReference type="NCBIfam" id="TIGR00214">
    <property type="entry name" value="lipB"/>
    <property type="match status" value="1"/>
</dbReference>
<comment type="function">
    <text evidence="5">Catalyzes the transfer of endogenously produced octanoic acid from octanoyl-acyl-carrier-protein onto the lipoyl domains of lipoate-dependent enzymes. Lipoyl-ACP can also act as a substrate although octanoyl-ACP is likely to be the physiological substrate.</text>
</comment>
<dbReference type="CDD" id="cd16444">
    <property type="entry name" value="LipB"/>
    <property type="match status" value="1"/>
</dbReference>
<keyword evidence="3 5" id="KW-0808">Transferase</keyword>
<evidence type="ECO:0000256" key="1">
    <source>
        <dbReference type="ARBA" id="ARBA00004821"/>
    </source>
</evidence>
<keyword evidence="5" id="KW-0496">Mitochondrion</keyword>
<protein>
    <recommendedName>
        <fullName evidence="5">Octanoyl-[acyl-carrier-protein]:protein N-octanoyltransferase LIPT2, mitochondrial</fullName>
        <ecNumber evidence="5">2.3.1.181</ecNumber>
    </recommendedName>
</protein>
<dbReference type="NCBIfam" id="NF010925">
    <property type="entry name" value="PRK14345.1"/>
    <property type="match status" value="1"/>
</dbReference>
<dbReference type="EC" id="2.3.1.181" evidence="5"/>
<evidence type="ECO:0000256" key="4">
    <source>
        <dbReference type="ARBA" id="ARBA00023315"/>
    </source>
</evidence>
<dbReference type="PANTHER" id="PTHR10993:SF7">
    <property type="entry name" value="LIPOYLTRANSFERASE 2, MITOCHONDRIAL-RELATED"/>
    <property type="match status" value="1"/>
</dbReference>
<dbReference type="Gene3D" id="3.30.930.10">
    <property type="entry name" value="Bira Bifunctional Protein, Domain 2"/>
    <property type="match status" value="1"/>
</dbReference>
<accession>A0ABY6K0C4</accession>
<comment type="catalytic activity">
    <reaction evidence="5">
        <text>octanoyl-[ACP] + L-lysyl-[protein] = N(6)-octanoyl-L-lysyl-[protein] + holo-[ACP] + H(+)</text>
        <dbReference type="Rhea" id="RHEA:17665"/>
        <dbReference type="Rhea" id="RHEA-COMP:9636"/>
        <dbReference type="Rhea" id="RHEA-COMP:9685"/>
        <dbReference type="Rhea" id="RHEA-COMP:9752"/>
        <dbReference type="Rhea" id="RHEA-COMP:9928"/>
        <dbReference type="ChEBI" id="CHEBI:15378"/>
        <dbReference type="ChEBI" id="CHEBI:29969"/>
        <dbReference type="ChEBI" id="CHEBI:64479"/>
        <dbReference type="ChEBI" id="CHEBI:78463"/>
        <dbReference type="ChEBI" id="CHEBI:78809"/>
        <dbReference type="EC" id="2.3.1.181"/>
    </reaction>
</comment>
<evidence type="ECO:0000313" key="7">
    <source>
        <dbReference type="EMBL" id="UYV62254.1"/>
    </source>
</evidence>
<dbReference type="SUPFAM" id="SSF55681">
    <property type="entry name" value="Class II aaRS and biotin synthetases"/>
    <property type="match status" value="1"/>
</dbReference>
<proteinExistence type="inferred from homology"/>
<dbReference type="PROSITE" id="PS51733">
    <property type="entry name" value="BPL_LPL_CATALYTIC"/>
    <property type="match status" value="1"/>
</dbReference>
<dbReference type="HAMAP" id="MF_00013">
    <property type="entry name" value="LipB"/>
    <property type="match status" value="1"/>
</dbReference>
<comment type="similarity">
    <text evidence="2 5">Belongs to the LipB family.</text>
</comment>
<evidence type="ECO:0000259" key="6">
    <source>
        <dbReference type="PROSITE" id="PS51733"/>
    </source>
</evidence>
<organism evidence="7 8">
    <name type="scientific">Cordylochernes scorpioides</name>
    <dbReference type="NCBI Taxonomy" id="51811"/>
    <lineage>
        <taxon>Eukaryota</taxon>
        <taxon>Metazoa</taxon>
        <taxon>Ecdysozoa</taxon>
        <taxon>Arthropoda</taxon>
        <taxon>Chelicerata</taxon>
        <taxon>Arachnida</taxon>
        <taxon>Pseudoscorpiones</taxon>
        <taxon>Cheliferoidea</taxon>
        <taxon>Chernetidae</taxon>
        <taxon>Cordylochernes</taxon>
    </lineage>
</organism>
<comment type="subcellular location">
    <subcellularLocation>
        <location evidence="5">Mitochondrion</location>
    </subcellularLocation>
</comment>
<dbReference type="InterPro" id="IPR045864">
    <property type="entry name" value="aa-tRNA-synth_II/BPL/LPL"/>
</dbReference>
<dbReference type="InterPro" id="IPR020605">
    <property type="entry name" value="Octanoyltransferase_CS"/>
</dbReference>
<evidence type="ECO:0000313" key="8">
    <source>
        <dbReference type="Proteomes" id="UP001235939"/>
    </source>
</evidence>
<evidence type="ECO:0000256" key="5">
    <source>
        <dbReference type="PIRNR" id="PIRNR016262"/>
    </source>
</evidence>
<dbReference type="InterPro" id="IPR000544">
    <property type="entry name" value="Octanoyltransferase"/>
</dbReference>
<sequence length="238" mass="26396">MNSIKPIVNVRHLGRIGYNKALQIQEACIKAINDAAKEQVKPNNTLLLLEHQPVYTVGIRSKLYSKEEENKLKALGADFVRTNRGGLITFHGPGQLVAYPILYLGDFNARRSIKWYVENLEKTIINMSNAFDIKATTSPYTGVWVGNDKIAAIGIHRDRNVTSHGVAINCDIDLTWFSHIVPCGIPDRGVTSLSRLLGRTVTVSEALPPFLGAFQDHFNCHLAGWSPDRVSFQCGNTP</sequence>
<feature type="domain" description="BPL/LPL catalytic" evidence="6">
    <location>
        <begin position="40"/>
        <end position="222"/>
    </location>
</feature>
<dbReference type="Pfam" id="PF21948">
    <property type="entry name" value="LplA-B_cat"/>
    <property type="match status" value="1"/>
</dbReference>
<dbReference type="PIRSF" id="PIRSF016262">
    <property type="entry name" value="LPLase"/>
    <property type="match status" value="1"/>
</dbReference>
<reference evidence="7 8" key="1">
    <citation type="submission" date="2022-01" db="EMBL/GenBank/DDBJ databases">
        <title>A chromosomal length assembly of Cordylochernes scorpioides.</title>
        <authorList>
            <person name="Zeh D."/>
            <person name="Zeh J."/>
        </authorList>
    </citation>
    <scope>NUCLEOTIDE SEQUENCE [LARGE SCALE GENOMIC DNA]</scope>
    <source>
        <strain evidence="7">IN4F17</strain>
        <tissue evidence="7">Whole Body</tissue>
    </source>
</reference>
<evidence type="ECO:0000256" key="3">
    <source>
        <dbReference type="ARBA" id="ARBA00022679"/>
    </source>
</evidence>
<keyword evidence="4 5" id="KW-0012">Acyltransferase</keyword>
<dbReference type="PROSITE" id="PS01313">
    <property type="entry name" value="LIPB"/>
    <property type="match status" value="1"/>
</dbReference>